<gene>
    <name evidence="8" type="ORF">OKJ48_21280</name>
</gene>
<keyword evidence="1 5" id="KW-0597">Phosphoprotein</keyword>
<dbReference type="Pfam" id="PF00072">
    <property type="entry name" value="Response_reg"/>
    <property type="match status" value="1"/>
</dbReference>
<keyword evidence="3" id="KW-0238">DNA-binding</keyword>
<reference evidence="8 9" key="1">
    <citation type="submission" date="2022-10" db="EMBL/GenBank/DDBJ databases">
        <authorList>
            <person name="Xie J."/>
            <person name="Shen N."/>
        </authorList>
    </citation>
    <scope>NUCLEOTIDE SEQUENCE [LARGE SCALE GENOMIC DNA]</scope>
    <source>
        <strain evidence="8 9">DSM 41681</strain>
    </source>
</reference>
<evidence type="ECO:0000256" key="2">
    <source>
        <dbReference type="ARBA" id="ARBA00023015"/>
    </source>
</evidence>
<evidence type="ECO:0000256" key="3">
    <source>
        <dbReference type="ARBA" id="ARBA00023125"/>
    </source>
</evidence>
<dbReference type="Gene3D" id="3.40.50.2300">
    <property type="match status" value="1"/>
</dbReference>
<dbReference type="SMART" id="SM00421">
    <property type="entry name" value="HTH_LUXR"/>
    <property type="match status" value="1"/>
</dbReference>
<name>A0ABU6CFF7_9ACTN</name>
<feature type="modified residue" description="4-aspartylphosphate" evidence="5">
    <location>
        <position position="71"/>
    </location>
</feature>
<dbReference type="PANTHER" id="PTHR43214:SF24">
    <property type="entry name" value="TRANSCRIPTIONAL REGULATORY PROTEIN NARL-RELATED"/>
    <property type="match status" value="1"/>
</dbReference>
<dbReference type="InterPro" id="IPR058245">
    <property type="entry name" value="NreC/VraR/RcsB-like_REC"/>
</dbReference>
<evidence type="ECO:0000313" key="9">
    <source>
        <dbReference type="Proteomes" id="UP001352223"/>
    </source>
</evidence>
<dbReference type="PROSITE" id="PS50110">
    <property type="entry name" value="RESPONSE_REGULATORY"/>
    <property type="match status" value="1"/>
</dbReference>
<dbReference type="PANTHER" id="PTHR43214">
    <property type="entry name" value="TWO-COMPONENT RESPONSE REGULATOR"/>
    <property type="match status" value="1"/>
</dbReference>
<evidence type="ECO:0000259" key="7">
    <source>
        <dbReference type="PROSITE" id="PS50110"/>
    </source>
</evidence>
<dbReference type="RefSeq" id="WP_324770360.1">
    <property type="nucleotide sequence ID" value="NZ_BAAATS010000002.1"/>
</dbReference>
<proteinExistence type="predicted"/>
<dbReference type="InterPro" id="IPR011006">
    <property type="entry name" value="CheY-like_superfamily"/>
</dbReference>
<sequence length="242" mass="25612">MSSAPSSSPSSSSSLSPSTSVLIVDDQPMQRFGFRMLLESQDDLRVAGEAGTGTEAVVLASQLRPDVVLMDIRMPGMDGIEATRRIVSAWSGAGDGPRILILTTFDMDEYAYAGLRAGASGFLIKDALPEELLAGIRAVAAGDAIVAPALTRRLLDAYVHRLPAAPGAPAAPDPRIASLTDREREILTVIAQGWSNAEIAERLHLAESTVKTHVSRILAKTGARDRVQAVIVAYDAKLVEPA</sequence>
<dbReference type="PROSITE" id="PS00622">
    <property type="entry name" value="HTH_LUXR_1"/>
    <property type="match status" value="1"/>
</dbReference>
<dbReference type="EMBL" id="JAOZYB010000175">
    <property type="protein sequence ID" value="MEB3962761.1"/>
    <property type="molecule type" value="Genomic_DNA"/>
</dbReference>
<dbReference type="Proteomes" id="UP001352223">
    <property type="component" value="Unassembled WGS sequence"/>
</dbReference>
<dbReference type="PRINTS" id="PR00038">
    <property type="entry name" value="HTHLUXR"/>
</dbReference>
<evidence type="ECO:0000256" key="1">
    <source>
        <dbReference type="ARBA" id="ARBA00022553"/>
    </source>
</evidence>
<dbReference type="SUPFAM" id="SSF46894">
    <property type="entry name" value="C-terminal effector domain of the bipartite response regulators"/>
    <property type="match status" value="1"/>
</dbReference>
<dbReference type="PROSITE" id="PS50043">
    <property type="entry name" value="HTH_LUXR_2"/>
    <property type="match status" value="1"/>
</dbReference>
<keyword evidence="9" id="KW-1185">Reference proteome</keyword>
<dbReference type="Pfam" id="PF00196">
    <property type="entry name" value="GerE"/>
    <property type="match status" value="1"/>
</dbReference>
<evidence type="ECO:0000256" key="5">
    <source>
        <dbReference type="PROSITE-ProRule" id="PRU00169"/>
    </source>
</evidence>
<dbReference type="InterPro" id="IPR001789">
    <property type="entry name" value="Sig_transdc_resp-reg_receiver"/>
</dbReference>
<dbReference type="InterPro" id="IPR000792">
    <property type="entry name" value="Tscrpt_reg_LuxR_C"/>
</dbReference>
<evidence type="ECO:0000256" key="4">
    <source>
        <dbReference type="ARBA" id="ARBA00023163"/>
    </source>
</evidence>
<dbReference type="CDD" id="cd06170">
    <property type="entry name" value="LuxR_C_like"/>
    <property type="match status" value="1"/>
</dbReference>
<evidence type="ECO:0000313" key="8">
    <source>
        <dbReference type="EMBL" id="MEB3962761.1"/>
    </source>
</evidence>
<organism evidence="8 9">
    <name type="scientific">Streptomyces kunmingensis</name>
    <dbReference type="NCBI Taxonomy" id="68225"/>
    <lineage>
        <taxon>Bacteria</taxon>
        <taxon>Bacillati</taxon>
        <taxon>Actinomycetota</taxon>
        <taxon>Actinomycetes</taxon>
        <taxon>Kitasatosporales</taxon>
        <taxon>Streptomycetaceae</taxon>
        <taxon>Streptomyces</taxon>
    </lineage>
</organism>
<dbReference type="InterPro" id="IPR039420">
    <property type="entry name" value="WalR-like"/>
</dbReference>
<dbReference type="SMART" id="SM00448">
    <property type="entry name" value="REC"/>
    <property type="match status" value="1"/>
</dbReference>
<keyword evidence="4" id="KW-0804">Transcription</keyword>
<feature type="domain" description="HTH luxR-type" evidence="6">
    <location>
        <begin position="172"/>
        <end position="237"/>
    </location>
</feature>
<feature type="domain" description="Response regulatory" evidence="7">
    <location>
        <begin position="20"/>
        <end position="140"/>
    </location>
</feature>
<comment type="caution">
    <text evidence="8">The sequence shown here is derived from an EMBL/GenBank/DDBJ whole genome shotgun (WGS) entry which is preliminary data.</text>
</comment>
<keyword evidence="2" id="KW-0805">Transcription regulation</keyword>
<evidence type="ECO:0000259" key="6">
    <source>
        <dbReference type="PROSITE" id="PS50043"/>
    </source>
</evidence>
<protein>
    <submittedName>
        <fullName evidence="8">Response regulator transcription factor</fullName>
    </submittedName>
</protein>
<dbReference type="CDD" id="cd17535">
    <property type="entry name" value="REC_NarL-like"/>
    <property type="match status" value="1"/>
</dbReference>
<accession>A0ABU6CFF7</accession>
<dbReference type="InterPro" id="IPR016032">
    <property type="entry name" value="Sig_transdc_resp-reg_C-effctor"/>
</dbReference>
<dbReference type="SUPFAM" id="SSF52172">
    <property type="entry name" value="CheY-like"/>
    <property type="match status" value="1"/>
</dbReference>